<dbReference type="GO" id="GO:0050380">
    <property type="term" value="F:undecaprenyl-diphosphatase activity"/>
    <property type="evidence" value="ECO:0007669"/>
    <property type="project" value="UniProtKB-EC"/>
</dbReference>
<dbReference type="GO" id="GO:0046677">
    <property type="term" value="P:response to antibiotic"/>
    <property type="evidence" value="ECO:0007669"/>
    <property type="project" value="UniProtKB-KW"/>
</dbReference>
<dbReference type="AlphaFoldDB" id="A0A6J4RZU6"/>
<dbReference type="GO" id="GO:0005886">
    <property type="term" value="C:plasma membrane"/>
    <property type="evidence" value="ECO:0007669"/>
    <property type="project" value="UniProtKB-SubCell"/>
</dbReference>
<accession>A0A6J4RZU6</accession>
<keyword evidence="8" id="KW-0133">Cell shape</keyword>
<evidence type="ECO:0000256" key="10">
    <source>
        <dbReference type="ARBA" id="ARBA00022989"/>
    </source>
</evidence>
<evidence type="ECO:0000256" key="14">
    <source>
        <dbReference type="ARBA" id="ARBA00032707"/>
    </source>
</evidence>
<dbReference type="InterPro" id="IPR003824">
    <property type="entry name" value="UppP"/>
</dbReference>
<keyword evidence="13" id="KW-0961">Cell wall biogenesis/degradation</keyword>
<dbReference type="EC" id="3.6.1.27" evidence="3"/>
<proteinExistence type="inferred from homology"/>
<dbReference type="EMBL" id="CADCVT010000106">
    <property type="protein sequence ID" value="CAA9486101.1"/>
    <property type="molecule type" value="Genomic_DNA"/>
</dbReference>
<evidence type="ECO:0000256" key="16">
    <source>
        <dbReference type="ARBA" id="ARBA00047594"/>
    </source>
</evidence>
<evidence type="ECO:0000256" key="11">
    <source>
        <dbReference type="ARBA" id="ARBA00023136"/>
    </source>
</evidence>
<dbReference type="GO" id="GO:0008360">
    <property type="term" value="P:regulation of cell shape"/>
    <property type="evidence" value="ECO:0007669"/>
    <property type="project" value="UniProtKB-KW"/>
</dbReference>
<evidence type="ECO:0000256" key="8">
    <source>
        <dbReference type="ARBA" id="ARBA00022960"/>
    </source>
</evidence>
<evidence type="ECO:0000256" key="15">
    <source>
        <dbReference type="ARBA" id="ARBA00032932"/>
    </source>
</evidence>
<evidence type="ECO:0000256" key="12">
    <source>
        <dbReference type="ARBA" id="ARBA00023251"/>
    </source>
</evidence>
<keyword evidence="12" id="KW-0046">Antibiotic resistance</keyword>
<sequence>MRLRSLFAVSLLHGPAELLPISSSAHVGLLLRDLDPGGRKELEVAVHAGTLLALGLPRPRLWLVTATVPAAIAGALFERRIEHLGPRSTAFGLVAGGIAMAIADSMGRGQSPPSIPWVGDSPRRGFRGSGTVPGWFSAGVVGLAQAVALVPGVSRHGAALTALRALGFSRADAHALSREASKPVLAGAVALKGWRVVRRGGPLVPLAVSAAGSFLGTRAALRVVGAPPLWPFALYRAALAASVLRMDDRSADRV</sequence>
<evidence type="ECO:0000256" key="6">
    <source>
        <dbReference type="ARBA" id="ARBA00022692"/>
    </source>
</evidence>
<dbReference type="PANTHER" id="PTHR30622">
    <property type="entry name" value="UNDECAPRENYL-DIPHOSPHATASE"/>
    <property type="match status" value="1"/>
</dbReference>
<organism evidence="17">
    <name type="scientific">uncultured Solirubrobacteraceae bacterium</name>
    <dbReference type="NCBI Taxonomy" id="1162706"/>
    <lineage>
        <taxon>Bacteria</taxon>
        <taxon>Bacillati</taxon>
        <taxon>Actinomycetota</taxon>
        <taxon>Thermoleophilia</taxon>
        <taxon>Solirubrobacterales</taxon>
        <taxon>Solirubrobacteraceae</taxon>
        <taxon>environmental samples</taxon>
    </lineage>
</organism>
<evidence type="ECO:0000313" key="17">
    <source>
        <dbReference type="EMBL" id="CAA9486101.1"/>
    </source>
</evidence>
<keyword evidence="9" id="KW-0573">Peptidoglycan synthesis</keyword>
<evidence type="ECO:0000256" key="13">
    <source>
        <dbReference type="ARBA" id="ARBA00023316"/>
    </source>
</evidence>
<reference evidence="17" key="1">
    <citation type="submission" date="2020-02" db="EMBL/GenBank/DDBJ databases">
        <authorList>
            <person name="Meier V. D."/>
        </authorList>
    </citation>
    <scope>NUCLEOTIDE SEQUENCE</scope>
    <source>
        <strain evidence="17">AVDCRST_MAG85</strain>
    </source>
</reference>
<evidence type="ECO:0000256" key="4">
    <source>
        <dbReference type="ARBA" id="ARBA00021581"/>
    </source>
</evidence>
<dbReference type="GO" id="GO:0071555">
    <property type="term" value="P:cell wall organization"/>
    <property type="evidence" value="ECO:0007669"/>
    <property type="project" value="UniProtKB-KW"/>
</dbReference>
<protein>
    <recommendedName>
        <fullName evidence="4">Undecaprenyl-diphosphatase</fullName>
        <ecNumber evidence="3">3.6.1.27</ecNumber>
    </recommendedName>
    <alternativeName>
        <fullName evidence="15">Bacitracin resistance protein</fullName>
    </alternativeName>
    <alternativeName>
        <fullName evidence="14">Undecaprenyl pyrophosphate phosphatase</fullName>
    </alternativeName>
</protein>
<evidence type="ECO:0000256" key="3">
    <source>
        <dbReference type="ARBA" id="ARBA00012374"/>
    </source>
</evidence>
<dbReference type="PANTHER" id="PTHR30622:SF4">
    <property type="entry name" value="UNDECAPRENYL-DIPHOSPHATASE"/>
    <property type="match status" value="1"/>
</dbReference>
<evidence type="ECO:0000256" key="9">
    <source>
        <dbReference type="ARBA" id="ARBA00022984"/>
    </source>
</evidence>
<comment type="catalytic activity">
    <reaction evidence="16">
        <text>di-trans,octa-cis-undecaprenyl diphosphate + H2O = di-trans,octa-cis-undecaprenyl phosphate + phosphate + H(+)</text>
        <dbReference type="Rhea" id="RHEA:28094"/>
        <dbReference type="ChEBI" id="CHEBI:15377"/>
        <dbReference type="ChEBI" id="CHEBI:15378"/>
        <dbReference type="ChEBI" id="CHEBI:43474"/>
        <dbReference type="ChEBI" id="CHEBI:58405"/>
        <dbReference type="ChEBI" id="CHEBI:60392"/>
        <dbReference type="EC" id="3.6.1.27"/>
    </reaction>
</comment>
<name>A0A6J4RZU6_9ACTN</name>
<dbReference type="GO" id="GO:0009252">
    <property type="term" value="P:peptidoglycan biosynthetic process"/>
    <property type="evidence" value="ECO:0007669"/>
    <property type="project" value="UniProtKB-KW"/>
</dbReference>
<evidence type="ECO:0000256" key="2">
    <source>
        <dbReference type="ARBA" id="ARBA00010621"/>
    </source>
</evidence>
<comment type="subcellular location">
    <subcellularLocation>
        <location evidence="1">Cell membrane</location>
        <topology evidence="1">Multi-pass membrane protein</topology>
    </subcellularLocation>
</comment>
<evidence type="ECO:0000256" key="5">
    <source>
        <dbReference type="ARBA" id="ARBA00022475"/>
    </source>
</evidence>
<gene>
    <name evidence="17" type="ORF">AVDCRST_MAG85-948</name>
</gene>
<keyword evidence="11" id="KW-0472">Membrane</keyword>
<keyword evidence="10" id="KW-1133">Transmembrane helix</keyword>
<evidence type="ECO:0000256" key="1">
    <source>
        <dbReference type="ARBA" id="ARBA00004651"/>
    </source>
</evidence>
<evidence type="ECO:0000256" key="7">
    <source>
        <dbReference type="ARBA" id="ARBA00022801"/>
    </source>
</evidence>
<keyword evidence="6" id="KW-0812">Transmembrane</keyword>
<keyword evidence="7 17" id="KW-0378">Hydrolase</keyword>
<dbReference type="Pfam" id="PF02673">
    <property type="entry name" value="BacA"/>
    <property type="match status" value="1"/>
</dbReference>
<comment type="similarity">
    <text evidence="2">Belongs to the UppP family.</text>
</comment>
<keyword evidence="5" id="KW-1003">Cell membrane</keyword>